<dbReference type="CDD" id="cd03244">
    <property type="entry name" value="ABCC_MRP_domain2"/>
    <property type="match status" value="1"/>
</dbReference>
<dbReference type="PROSITE" id="PS50893">
    <property type="entry name" value="ABC_TRANSPORTER_2"/>
    <property type="match status" value="2"/>
</dbReference>
<dbReference type="FunFam" id="3.40.50.300:FF:000973">
    <property type="entry name" value="Multidrug resistance-associated protein 4"/>
    <property type="match status" value="1"/>
</dbReference>
<comment type="caution">
    <text evidence="15">The sequence shown here is derived from an EMBL/GenBank/DDBJ whole genome shotgun (WGS) entry which is preliminary data.</text>
</comment>
<dbReference type="Pfam" id="PF00664">
    <property type="entry name" value="ABC_membrane"/>
    <property type="match status" value="2"/>
</dbReference>
<accession>A0ABD2YH06</accession>
<evidence type="ECO:0000256" key="3">
    <source>
        <dbReference type="ARBA" id="ARBA00012191"/>
    </source>
</evidence>
<evidence type="ECO:0000256" key="10">
    <source>
        <dbReference type="ARBA" id="ARBA00023136"/>
    </source>
</evidence>
<dbReference type="FunFam" id="3.40.50.300:FF:000163">
    <property type="entry name" value="Multidrug resistance-associated protein member 4"/>
    <property type="match status" value="1"/>
</dbReference>
<dbReference type="InterPro" id="IPR003593">
    <property type="entry name" value="AAA+_ATPase"/>
</dbReference>
<dbReference type="SUPFAM" id="SSF52540">
    <property type="entry name" value="P-loop containing nucleoside triphosphate hydrolases"/>
    <property type="match status" value="2"/>
</dbReference>
<comment type="catalytic activity">
    <reaction evidence="11">
        <text>ATP + H2O + xenobioticSide 1 = ADP + phosphate + xenobioticSide 2.</text>
        <dbReference type="EC" id="7.6.2.2"/>
    </reaction>
</comment>
<keyword evidence="16" id="KW-1185">Reference proteome</keyword>
<dbReference type="EC" id="7.6.2.2" evidence="3"/>
<evidence type="ECO:0000259" key="14">
    <source>
        <dbReference type="PROSITE" id="PS50929"/>
    </source>
</evidence>
<dbReference type="PROSITE" id="PS00211">
    <property type="entry name" value="ABC_TRANSPORTER_1"/>
    <property type="match status" value="1"/>
</dbReference>
<dbReference type="InterPro" id="IPR050173">
    <property type="entry name" value="ABC_transporter_C-like"/>
</dbReference>
<dbReference type="InterPro" id="IPR027417">
    <property type="entry name" value="P-loop_NTPase"/>
</dbReference>
<dbReference type="SUPFAM" id="SSF90123">
    <property type="entry name" value="ABC transporter transmembrane region"/>
    <property type="match status" value="2"/>
</dbReference>
<feature type="domain" description="ABC transmembrane type-1" evidence="14">
    <location>
        <begin position="119"/>
        <end position="311"/>
    </location>
</feature>
<dbReference type="EMBL" id="JBJUIK010000013">
    <property type="protein sequence ID" value="KAL3506675.1"/>
    <property type="molecule type" value="Genomic_DNA"/>
</dbReference>
<dbReference type="PANTHER" id="PTHR24223:SF462">
    <property type="entry name" value="ABC-TYPE XENOBIOTIC TRANSPORTER"/>
    <property type="match status" value="1"/>
</dbReference>
<organism evidence="15 16">
    <name type="scientific">Cinchona calisaya</name>
    <dbReference type="NCBI Taxonomy" id="153742"/>
    <lineage>
        <taxon>Eukaryota</taxon>
        <taxon>Viridiplantae</taxon>
        <taxon>Streptophyta</taxon>
        <taxon>Embryophyta</taxon>
        <taxon>Tracheophyta</taxon>
        <taxon>Spermatophyta</taxon>
        <taxon>Magnoliopsida</taxon>
        <taxon>eudicotyledons</taxon>
        <taxon>Gunneridae</taxon>
        <taxon>Pentapetalae</taxon>
        <taxon>asterids</taxon>
        <taxon>lamiids</taxon>
        <taxon>Gentianales</taxon>
        <taxon>Rubiaceae</taxon>
        <taxon>Cinchonoideae</taxon>
        <taxon>Cinchoneae</taxon>
        <taxon>Cinchona</taxon>
    </lineage>
</organism>
<proteinExistence type="inferred from homology"/>
<evidence type="ECO:0000256" key="12">
    <source>
        <dbReference type="SAM" id="Phobius"/>
    </source>
</evidence>
<dbReference type="InterPro" id="IPR003439">
    <property type="entry name" value="ABC_transporter-like_ATP-bd"/>
</dbReference>
<evidence type="ECO:0000256" key="11">
    <source>
        <dbReference type="ARBA" id="ARBA00034018"/>
    </source>
</evidence>
<evidence type="ECO:0000256" key="1">
    <source>
        <dbReference type="ARBA" id="ARBA00004141"/>
    </source>
</evidence>
<dbReference type="CDD" id="cd18579">
    <property type="entry name" value="ABC_6TM_ABCC_D1"/>
    <property type="match status" value="1"/>
</dbReference>
<dbReference type="PROSITE" id="PS50929">
    <property type="entry name" value="ABC_TM1F"/>
    <property type="match status" value="2"/>
</dbReference>
<feature type="transmembrane region" description="Helical" evidence="12">
    <location>
        <begin position="117"/>
        <end position="143"/>
    </location>
</feature>
<feature type="transmembrane region" description="Helical" evidence="12">
    <location>
        <begin position="701"/>
        <end position="725"/>
    </location>
</feature>
<feature type="transmembrane region" description="Helical" evidence="12">
    <location>
        <begin position="311"/>
        <end position="330"/>
    </location>
</feature>
<keyword evidence="10 12" id="KW-0472">Membrane</keyword>
<dbReference type="InterPro" id="IPR044746">
    <property type="entry name" value="ABCC_6TM_D1"/>
</dbReference>
<feature type="domain" description="ABC transporter" evidence="13">
    <location>
        <begin position="406"/>
        <end position="627"/>
    </location>
</feature>
<keyword evidence="7" id="KW-0547">Nucleotide-binding</keyword>
<evidence type="ECO:0000256" key="7">
    <source>
        <dbReference type="ARBA" id="ARBA00022741"/>
    </source>
</evidence>
<feature type="transmembrane region" description="Helical" evidence="12">
    <location>
        <begin position="241"/>
        <end position="272"/>
    </location>
</feature>
<evidence type="ECO:0000259" key="13">
    <source>
        <dbReference type="PROSITE" id="PS50893"/>
    </source>
</evidence>
<dbReference type="InterPro" id="IPR011527">
    <property type="entry name" value="ABC1_TM_dom"/>
</dbReference>
<feature type="domain" description="ABC transporter" evidence="13">
    <location>
        <begin position="818"/>
        <end position="1055"/>
    </location>
</feature>
<sequence>MDSWKAAEYKKQSFTSPFLDCSSFPVFNMAVALFIHNITPFAEAGFLSEVSFSWLNPLLKKGKEKTLENEDIPELRPEDKAESCYSLFKEQFIEHRENILCGQSSVLSSILCCQRKAILISGFFALFKVVTLSTGPLFLYAFINLAKCKEVFRYEGYALTAGLFVVKYIESLAERQWLFRTRLIGHQIQSMLTAAIYKKQLHLSNMAKDTHSPGEIMNYVTVDAYKIGEFPYWFHQIWTTGLQVCIGLVIIYCAVGLATVPALVVVVLSMLGNSPMAKLQRRHLTQLMIAQDKLLKAITEALSNMKALKGYYMVLFWSTPIIVSAVIFWASYLPNITLTTLNTFTFIATLSIVQEPIRSIPDIIAVSIEAKVSFSRIVKFLEAPELQNRPIQQHCEGSEFEHSVLINSKTISWDCDSVNPSLEDIFLLVKPGEKVASCGDVGSRKSTLLAAIIGEVPHIDGNVEVQGKIAYVSQSAWIQTGTIQQNILFGSTMVQYKYQEVLKKCCLVKDLDMLPFGDQTVIGERGINLSGGQKQRVQLARAFYREADIYLLDDPFSAVHAHTATILFSEYVMEALVKKTVLLVTHQVDFLSAFDSILLMSKGRILKQPTYNQLVDCSQEFRDLVHAHGEDVKHKMKAGHGLKASKSIFYVFMTSIFRAPMSFYDSTPLGRILSRVSSDLSVVDLLLSVKLSTALSTTMTIYFSLGILATLARPILFIIIPMVCITIRLQKFYFASAKELIRIHGTTKSSVASYLSESIAGVMTIRAFGEEDRFFSEGLRLIDKKGSSFFHSFSANEWLIQRLEILCAIILSSSALALSLLSFGASESGEISTKYSTSLQGISCTFEGGHKIGIVGRTGSGKSTLISAFFRLVDPTEGAILIDGLNLSTIGVHDVRSHLSIIPQDPTLFGGSIRYNLDPLSEQSDHEIWEVLEKCQLRDVVQKKEGLNSFVTQDGSNWSMGQRQLLCLGRALLKRRKILVLDEATASIDNATDSIIQKTIRKEFSDCTVISVAHRIPTVMDCTMVLALSDGKVMEYDIPMRLINEEVHYSDNLYKNTGQLLEISTNRTKLCRETTPRFFIFA</sequence>
<evidence type="ECO:0000256" key="6">
    <source>
        <dbReference type="ARBA" id="ARBA00022737"/>
    </source>
</evidence>
<dbReference type="GO" id="GO:0008559">
    <property type="term" value="F:ABC-type xenobiotic transporter activity"/>
    <property type="evidence" value="ECO:0007669"/>
    <property type="project" value="UniProtKB-EC"/>
</dbReference>
<dbReference type="CDD" id="cd18580">
    <property type="entry name" value="ABC_6TM_ABCC_D2"/>
    <property type="match status" value="1"/>
</dbReference>
<feature type="domain" description="ABC transmembrane type-1" evidence="14">
    <location>
        <begin position="641"/>
        <end position="821"/>
    </location>
</feature>
<reference evidence="15 16" key="1">
    <citation type="submission" date="2024-11" db="EMBL/GenBank/DDBJ databases">
        <title>A near-complete genome assembly of Cinchona calisaya.</title>
        <authorList>
            <person name="Lian D.C."/>
            <person name="Zhao X.W."/>
            <person name="Wei L."/>
        </authorList>
    </citation>
    <scope>NUCLEOTIDE SEQUENCE [LARGE SCALE GENOMIC DNA]</scope>
    <source>
        <tissue evidence="15">Nenye</tissue>
    </source>
</reference>
<evidence type="ECO:0000256" key="2">
    <source>
        <dbReference type="ARBA" id="ARBA00009726"/>
    </source>
</evidence>
<evidence type="ECO:0000313" key="16">
    <source>
        <dbReference type="Proteomes" id="UP001630127"/>
    </source>
</evidence>
<dbReference type="GO" id="GO:0005524">
    <property type="term" value="F:ATP binding"/>
    <property type="evidence" value="ECO:0007669"/>
    <property type="project" value="UniProtKB-KW"/>
</dbReference>
<keyword evidence="4" id="KW-0813">Transport</keyword>
<dbReference type="AlphaFoldDB" id="A0ABD2YH06"/>
<evidence type="ECO:0000256" key="4">
    <source>
        <dbReference type="ARBA" id="ARBA00022448"/>
    </source>
</evidence>
<gene>
    <name evidence="15" type="ORF">ACH5RR_032057</name>
</gene>
<dbReference type="InterPro" id="IPR036640">
    <property type="entry name" value="ABC1_TM_sf"/>
</dbReference>
<dbReference type="PANTHER" id="PTHR24223">
    <property type="entry name" value="ATP-BINDING CASSETTE SUB-FAMILY C"/>
    <property type="match status" value="1"/>
</dbReference>
<dbReference type="InterPro" id="IPR017871">
    <property type="entry name" value="ABC_transporter-like_CS"/>
</dbReference>
<comment type="subcellular location">
    <subcellularLocation>
        <location evidence="1">Membrane</location>
        <topology evidence="1">Multi-pass membrane protein</topology>
    </subcellularLocation>
</comment>
<dbReference type="Gene3D" id="1.20.1560.10">
    <property type="entry name" value="ABC transporter type 1, transmembrane domain"/>
    <property type="match status" value="2"/>
</dbReference>
<evidence type="ECO:0000256" key="5">
    <source>
        <dbReference type="ARBA" id="ARBA00022692"/>
    </source>
</evidence>
<dbReference type="SMART" id="SM00382">
    <property type="entry name" value="AAA"/>
    <property type="match status" value="2"/>
</dbReference>
<dbReference type="FunFam" id="1.20.1560.10:FF:000003">
    <property type="entry name" value="ABC transporter C family member 10"/>
    <property type="match status" value="1"/>
</dbReference>
<name>A0ABD2YH06_9GENT</name>
<keyword evidence="5 12" id="KW-0812">Transmembrane</keyword>
<dbReference type="CDD" id="cd03250">
    <property type="entry name" value="ABCC_MRP_domain1"/>
    <property type="match status" value="1"/>
</dbReference>
<protein>
    <recommendedName>
        <fullName evidence="3">ABC-type xenobiotic transporter</fullName>
        <ecNumber evidence="3">7.6.2.2</ecNumber>
    </recommendedName>
</protein>
<dbReference type="InterPro" id="IPR044726">
    <property type="entry name" value="ABCC_6TM_D2"/>
</dbReference>
<dbReference type="Proteomes" id="UP001630127">
    <property type="component" value="Unassembled WGS sequence"/>
</dbReference>
<evidence type="ECO:0000256" key="8">
    <source>
        <dbReference type="ARBA" id="ARBA00022840"/>
    </source>
</evidence>
<keyword evidence="8" id="KW-0067">ATP-binding</keyword>
<comment type="similarity">
    <text evidence="2">Belongs to the ABC transporter superfamily. ABCC family. Conjugate transporter (TC 3.A.1.208) subfamily.</text>
</comment>
<keyword evidence="9 12" id="KW-1133">Transmembrane helix</keyword>
<dbReference type="Pfam" id="PF00005">
    <property type="entry name" value="ABC_tran"/>
    <property type="match status" value="2"/>
</dbReference>
<evidence type="ECO:0000256" key="9">
    <source>
        <dbReference type="ARBA" id="ARBA00022989"/>
    </source>
</evidence>
<evidence type="ECO:0000313" key="15">
    <source>
        <dbReference type="EMBL" id="KAL3506675.1"/>
    </source>
</evidence>
<dbReference type="Gene3D" id="3.40.50.300">
    <property type="entry name" value="P-loop containing nucleotide triphosphate hydrolases"/>
    <property type="match status" value="2"/>
</dbReference>
<keyword evidence="6" id="KW-0677">Repeat</keyword>
<dbReference type="GO" id="GO:0016020">
    <property type="term" value="C:membrane"/>
    <property type="evidence" value="ECO:0007669"/>
    <property type="project" value="UniProtKB-SubCell"/>
</dbReference>